<keyword evidence="6" id="KW-0966">Cell projection</keyword>
<protein>
    <recommendedName>
        <fullName evidence="15">Intraflagellar transport protein 140</fullName>
    </recommendedName>
</protein>
<evidence type="ECO:0000256" key="2">
    <source>
        <dbReference type="ARBA" id="ARBA00022574"/>
    </source>
</evidence>
<dbReference type="InterPro" id="IPR001680">
    <property type="entry name" value="WD40_rpt"/>
</dbReference>
<dbReference type="InterPro" id="IPR015943">
    <property type="entry name" value="WD40/YVTN_repeat-like_dom_sf"/>
</dbReference>
<evidence type="ECO:0008006" key="15">
    <source>
        <dbReference type="Google" id="ProtNLM"/>
    </source>
</evidence>
<dbReference type="PANTHER" id="PTHR15722:SF7">
    <property type="entry name" value="INTRAFLAGELLAR TRANSPORT PROTEIN 140 HOMOLOG"/>
    <property type="match status" value="1"/>
</dbReference>
<dbReference type="GO" id="GO:0036064">
    <property type="term" value="C:ciliary basal body"/>
    <property type="evidence" value="ECO:0007669"/>
    <property type="project" value="TreeGrafter"/>
</dbReference>
<dbReference type="EMBL" id="JAODUO010000342">
    <property type="protein sequence ID" value="KAK2182659.1"/>
    <property type="molecule type" value="Genomic_DNA"/>
</dbReference>
<dbReference type="InterPro" id="IPR036322">
    <property type="entry name" value="WD40_repeat_dom_sf"/>
</dbReference>
<name>A0AAD9L3G5_RIDPI</name>
<feature type="compositionally biased region" description="Acidic residues" evidence="8">
    <location>
        <begin position="1478"/>
        <end position="1497"/>
    </location>
</feature>
<evidence type="ECO:0000256" key="8">
    <source>
        <dbReference type="SAM" id="MobiDB-lite"/>
    </source>
</evidence>
<evidence type="ECO:0000259" key="11">
    <source>
        <dbReference type="Pfam" id="PF24760"/>
    </source>
</evidence>
<evidence type="ECO:0000256" key="6">
    <source>
        <dbReference type="ARBA" id="ARBA00023273"/>
    </source>
</evidence>
<evidence type="ECO:0000256" key="5">
    <source>
        <dbReference type="ARBA" id="ARBA00023069"/>
    </source>
</evidence>
<evidence type="ECO:0000259" key="12">
    <source>
        <dbReference type="Pfam" id="PF24762"/>
    </source>
</evidence>
<keyword evidence="4" id="KW-0802">TPR repeat</keyword>
<evidence type="ECO:0000256" key="4">
    <source>
        <dbReference type="ARBA" id="ARBA00022803"/>
    </source>
</evidence>
<evidence type="ECO:0000259" key="10">
    <source>
        <dbReference type="Pfam" id="PF23385"/>
    </source>
</evidence>
<dbReference type="PANTHER" id="PTHR15722">
    <property type="entry name" value="IFT140/172-RELATED"/>
    <property type="match status" value="1"/>
</dbReference>
<proteinExistence type="predicted"/>
<dbReference type="PROSITE" id="PS50082">
    <property type="entry name" value="WD_REPEATS_2"/>
    <property type="match status" value="1"/>
</dbReference>
<dbReference type="InterPro" id="IPR056168">
    <property type="entry name" value="TPR_IF140/IFT172/WDR19"/>
</dbReference>
<feature type="repeat" description="WD" evidence="7">
    <location>
        <begin position="102"/>
        <end position="140"/>
    </location>
</feature>
<reference evidence="13" key="1">
    <citation type="journal article" date="2023" name="Mol. Biol. Evol.">
        <title>Third-Generation Sequencing Reveals the Adaptive Role of the Epigenome in Three Deep-Sea Polychaetes.</title>
        <authorList>
            <person name="Perez M."/>
            <person name="Aroh O."/>
            <person name="Sun Y."/>
            <person name="Lan Y."/>
            <person name="Juniper S.K."/>
            <person name="Young C.R."/>
            <person name="Angers B."/>
            <person name="Qian P.Y."/>
        </authorList>
    </citation>
    <scope>NUCLEOTIDE SEQUENCE</scope>
    <source>
        <strain evidence="13">R07B-5</strain>
    </source>
</reference>
<evidence type="ECO:0000256" key="3">
    <source>
        <dbReference type="ARBA" id="ARBA00022737"/>
    </source>
</evidence>
<evidence type="ECO:0000256" key="1">
    <source>
        <dbReference type="ARBA" id="ARBA00004138"/>
    </source>
</evidence>
<feature type="region of interest" description="Disordered" evidence="8">
    <location>
        <begin position="1468"/>
        <end position="1497"/>
    </location>
</feature>
<dbReference type="GO" id="GO:0035721">
    <property type="term" value="P:intraciliary retrograde transport"/>
    <property type="evidence" value="ECO:0007669"/>
    <property type="project" value="TreeGrafter"/>
</dbReference>
<feature type="domain" description="IFT140 second beta-propeller" evidence="10">
    <location>
        <begin position="421"/>
        <end position="751"/>
    </location>
</feature>
<dbReference type="SUPFAM" id="SSF50978">
    <property type="entry name" value="WD40 repeat-like"/>
    <property type="match status" value="2"/>
</dbReference>
<evidence type="ECO:0000259" key="9">
    <source>
        <dbReference type="Pfam" id="PF23383"/>
    </source>
</evidence>
<feature type="domain" description="IFT140 first beta-propeller" evidence="9">
    <location>
        <begin position="2"/>
        <end position="413"/>
    </location>
</feature>
<evidence type="ECO:0000313" key="13">
    <source>
        <dbReference type="EMBL" id="KAK2182659.1"/>
    </source>
</evidence>
<dbReference type="InterPro" id="IPR056156">
    <property type="entry name" value="TPR_IF140_C"/>
</dbReference>
<organism evidence="13 14">
    <name type="scientific">Ridgeia piscesae</name>
    <name type="common">Tubeworm</name>
    <dbReference type="NCBI Taxonomy" id="27915"/>
    <lineage>
        <taxon>Eukaryota</taxon>
        <taxon>Metazoa</taxon>
        <taxon>Spiralia</taxon>
        <taxon>Lophotrochozoa</taxon>
        <taxon>Annelida</taxon>
        <taxon>Polychaeta</taxon>
        <taxon>Sedentaria</taxon>
        <taxon>Canalipalpata</taxon>
        <taxon>Sabellida</taxon>
        <taxon>Siboglinidae</taxon>
        <taxon>Ridgeia</taxon>
    </lineage>
</organism>
<feature type="domain" description="IF140 C-terminal TPR" evidence="11">
    <location>
        <begin position="1312"/>
        <end position="1434"/>
    </location>
</feature>
<dbReference type="Pfam" id="PF23383">
    <property type="entry name" value="Beta-prop_IFT140_1st"/>
    <property type="match status" value="1"/>
</dbReference>
<dbReference type="InterPro" id="IPR056155">
    <property type="entry name" value="Beta-prop_IFT140_2nd"/>
</dbReference>
<keyword evidence="2 7" id="KW-0853">WD repeat</keyword>
<dbReference type="GO" id="GO:0005930">
    <property type="term" value="C:axoneme"/>
    <property type="evidence" value="ECO:0007669"/>
    <property type="project" value="TreeGrafter"/>
</dbReference>
<dbReference type="GO" id="GO:0030991">
    <property type="term" value="C:intraciliary transport particle A"/>
    <property type="evidence" value="ECO:0007669"/>
    <property type="project" value="TreeGrafter"/>
</dbReference>
<dbReference type="SMART" id="SM00320">
    <property type="entry name" value="WD40"/>
    <property type="match status" value="4"/>
</dbReference>
<dbReference type="Gene3D" id="2.130.10.10">
    <property type="entry name" value="YVTN repeat-like/Quinoprotein amine dehydrogenase"/>
    <property type="match status" value="2"/>
</dbReference>
<dbReference type="FunFam" id="1.25.40.470:FF:000011">
    <property type="entry name" value="Intraflagellar transport protein 140"/>
    <property type="match status" value="1"/>
</dbReference>
<keyword evidence="3" id="KW-0677">Repeat</keyword>
<evidence type="ECO:0000313" key="14">
    <source>
        <dbReference type="Proteomes" id="UP001209878"/>
    </source>
</evidence>
<dbReference type="Proteomes" id="UP001209878">
    <property type="component" value="Unassembled WGS sequence"/>
</dbReference>
<comment type="caution">
    <text evidence="13">The sequence shown here is derived from an EMBL/GenBank/DDBJ whole genome shotgun (WGS) entry which is preliminary data.</text>
</comment>
<dbReference type="Pfam" id="PF24760">
    <property type="entry name" value="TPR_IF140_C"/>
    <property type="match status" value="1"/>
</dbReference>
<dbReference type="Gene3D" id="1.25.40.470">
    <property type="match status" value="2"/>
</dbReference>
<keyword evidence="14" id="KW-1185">Reference proteome</keyword>
<evidence type="ECO:0000256" key="7">
    <source>
        <dbReference type="PROSITE-ProRule" id="PRU00221"/>
    </source>
</evidence>
<accession>A0AAD9L3G5</accession>
<dbReference type="Pfam" id="PF23385">
    <property type="entry name" value="Beta-prop_IFT140_2nd"/>
    <property type="match status" value="1"/>
</dbReference>
<dbReference type="InterPro" id="IPR056154">
    <property type="entry name" value="Beta-prop_IFT140_1st"/>
</dbReference>
<comment type="subcellular location">
    <subcellularLocation>
        <location evidence="1">Cell projection</location>
        <location evidence="1">Cilium</location>
    </subcellularLocation>
</comment>
<dbReference type="FunFam" id="1.25.40.470:FF:000010">
    <property type="entry name" value="Intraflagellar transport 140 homolog (Chlamydomonas)"/>
    <property type="match status" value="1"/>
</dbReference>
<sequence length="1497" mass="168310">MAVYFDHRAQAPHPGQNTDIQWHTTAPLLAVASQSSSTGGSVNLYREEGEYVQDGELRKSRPASVLAWHPTRKILAVGWETGELTILNEQEHEKFEAPDCLHKSEITILHWTSNGTRLLSGDATGVLVVWKADTRGRLQQQPLSQQNLQEQLTEVVLKPQAPVDPMTDIASLARAAVSGDESALDMFNWKKGKNNMRMTGAGMGSSEALTFFVGGKNGSVYYLSENGAMVKQFTADGAVRKLLYYQEKNILVTVTTNMMLTQHSVSHDGETREMIKVKLSGKSEHADIIWAGKGILATCTNECVLRMWDLDKEENYILNLDVNPSYDRTENITCISFCPSKKLLAGGTGSGHIAVWKYSPALGAAGNKQEPEDRWKLQPPSDVAGPVSDLAWGSSQNLLAVNTVDEVYVLCEQLMSSHCSQQTGVVQTGPMQLSVDMFAISKHNDIKADIQIKGIYSTRESIAIWDSKKLVVYEIPADASMIKSAGAFSSGSQLVCLYEQNVYTLEPGKVQVRNFQGTVKQLLSMSESEGEPVSMDVCSNFLVVGTSNGYVKMFDLSRREAKLCGSPKCLSDIMDNFGGIVSAKCNCTGSKVSIIGKYADGNMNPKIYIWDIDTDMVQFFNFETGRSEQDEYISDPGDSENDITAAERGKNQAAKDIAGRFPTSHHWDAEEVKLLVCETKLKPTTDTKPATESQSWNYGLTKPVIEEVIEEMVVSLFVTPESGVLIQDNFPLNQCHSALLAVQVPYFFFAKRADMMKQDSHLVGHSTNLLSSPSLLVPDIDPHAMVSRRLMRDFVGLENADKLVREAMMNFSYYLTIGNMDEAFKAIKLIKSESVWENMAKMCVKTRRLDVAAVCLGNMKHARGAKALREALKEPELDARVGVLAMQLGLNDDAERLFKNCKRYDLLNNYYQCQGEWNKALETAEMYDRVHLRTTYHNYAKYLESQGDFNSAILNYEKSDTHRFEVPRMLVDDPASLEGYVMKTKDKALKKWWAQFMESTAEMETALQFYQAAQDILSLVRVYCYCNNMEKAAEICNETGDRAACYHLARQYEGNDQIREAVHFFTRAGAYGSAIRLCKDNGMEDQLINLAFLSRPEDMVEAARYYEFKPGSQDKAVTLYHKAGHFSKALDLAFETKQFAALQMVSEDLDEKTDPELLRKCADFFIDNGQFDRAVDLLAVGKKYWEALKICMEQHVLMTEDLVEKLTPPKEMAETDPEERIKILDGIAEVCMQQGQYHLATKKYTQAGNKVKAMKALLKSGDTEKIIFFAGVSRQKEIYVMAAHYLQSLDWRKDPDIMKNIISFYTKGRALDSLANFYDACAQVEVDEYQNYDKALGALSEAYKCLAKAKMSNQSLQEEKLADLKHRITLVKKFVQARRTYEEDAEETIKTCQVLLQEPHIDASVRVGDIYGFMVEHFARKEKWRVAYECMEEMHLHLPKANIAYYINGKTIEAIHEALNIPMKESASPLNGFGGRQEDDDEDEVVEEDVVDETYDN</sequence>
<gene>
    <name evidence="13" type="ORF">NP493_342g02014</name>
</gene>
<keyword evidence="5" id="KW-0969">Cilium</keyword>
<dbReference type="Pfam" id="PF24762">
    <property type="entry name" value="TPR_IF140-IFT172"/>
    <property type="match status" value="1"/>
</dbReference>
<feature type="domain" description="IF140/IFT172/WDR19 TPR" evidence="12">
    <location>
        <begin position="818"/>
        <end position="1304"/>
    </location>
</feature>